<evidence type="ECO:0000313" key="9">
    <source>
        <dbReference type="EMBL" id="HIS37027.1"/>
    </source>
</evidence>
<dbReference type="Gene3D" id="3.90.1300.10">
    <property type="entry name" value="Amidase signature (AS) domain"/>
    <property type="match status" value="1"/>
</dbReference>
<dbReference type="InterPro" id="IPR000120">
    <property type="entry name" value="Amidase"/>
</dbReference>
<dbReference type="PANTHER" id="PTHR11895">
    <property type="entry name" value="TRANSAMIDASE"/>
    <property type="match status" value="1"/>
</dbReference>
<dbReference type="InterPro" id="IPR023631">
    <property type="entry name" value="Amidase_dom"/>
</dbReference>
<evidence type="ECO:0000259" key="8">
    <source>
        <dbReference type="Pfam" id="PF01425"/>
    </source>
</evidence>
<dbReference type="PROSITE" id="PS00571">
    <property type="entry name" value="AMIDASES"/>
    <property type="match status" value="1"/>
</dbReference>
<comment type="function">
    <text evidence="7">Allows the formation of correctly charged Gln-tRNA(Gln) through the transamidation of misacylated Glu-tRNA(Gln) in organisms which lack glutaminyl-tRNA synthetase. The reaction takes place in the presence of glutamine and ATP through an activated gamma-phospho-Glu-tRNA(Gln).</text>
</comment>
<dbReference type="GO" id="GO:0030956">
    <property type="term" value="C:glutamyl-tRNA(Gln) amidotransferase complex"/>
    <property type="evidence" value="ECO:0007669"/>
    <property type="project" value="InterPro"/>
</dbReference>
<protein>
    <recommendedName>
        <fullName evidence="7">Glutamyl-tRNA(Gln) amidotransferase subunit A</fullName>
        <shortName evidence="7">Glu-ADT subunit A</shortName>
        <ecNumber evidence="7">6.3.5.7</ecNumber>
    </recommendedName>
</protein>
<dbReference type="InterPro" id="IPR004412">
    <property type="entry name" value="GatA"/>
</dbReference>
<dbReference type="Pfam" id="PF01425">
    <property type="entry name" value="Amidase"/>
    <property type="match status" value="1"/>
</dbReference>
<keyword evidence="2 7" id="KW-0436">Ligase</keyword>
<evidence type="ECO:0000313" key="10">
    <source>
        <dbReference type="Proteomes" id="UP000823928"/>
    </source>
</evidence>
<evidence type="ECO:0000256" key="4">
    <source>
        <dbReference type="ARBA" id="ARBA00022840"/>
    </source>
</evidence>
<reference evidence="9" key="2">
    <citation type="journal article" date="2021" name="PeerJ">
        <title>Extensive microbial diversity within the chicken gut microbiome revealed by metagenomics and culture.</title>
        <authorList>
            <person name="Gilroy R."/>
            <person name="Ravi A."/>
            <person name="Getino M."/>
            <person name="Pursley I."/>
            <person name="Horton D.L."/>
            <person name="Alikhan N.F."/>
            <person name="Baker D."/>
            <person name="Gharbi K."/>
            <person name="Hall N."/>
            <person name="Watson M."/>
            <person name="Adriaenssens E.M."/>
            <person name="Foster-Nyarko E."/>
            <person name="Jarju S."/>
            <person name="Secka A."/>
            <person name="Antonio M."/>
            <person name="Oren A."/>
            <person name="Chaudhuri R.R."/>
            <person name="La Ragione R."/>
            <person name="Hildebrand F."/>
            <person name="Pallen M.J."/>
        </authorList>
    </citation>
    <scope>NUCLEOTIDE SEQUENCE</scope>
    <source>
        <strain evidence="9">6276</strain>
    </source>
</reference>
<dbReference type="Proteomes" id="UP000823928">
    <property type="component" value="Unassembled WGS sequence"/>
</dbReference>
<feature type="active site" description="Charge relay system" evidence="7">
    <location>
        <position position="80"/>
    </location>
</feature>
<evidence type="ECO:0000256" key="3">
    <source>
        <dbReference type="ARBA" id="ARBA00022741"/>
    </source>
</evidence>
<organism evidence="9 10">
    <name type="scientific">Candidatus Scatousia excrementigallinarum</name>
    <dbReference type="NCBI Taxonomy" id="2840935"/>
    <lineage>
        <taxon>Bacteria</taxon>
        <taxon>Candidatus Scatousia</taxon>
    </lineage>
</organism>
<dbReference type="EMBL" id="DVIU01000207">
    <property type="protein sequence ID" value="HIS37027.1"/>
    <property type="molecule type" value="Genomic_DNA"/>
</dbReference>
<keyword evidence="4 7" id="KW-0067">ATP-binding</keyword>
<dbReference type="HAMAP" id="MF_00120">
    <property type="entry name" value="GatA"/>
    <property type="match status" value="1"/>
</dbReference>
<feature type="active site" description="Acyl-ester intermediate" evidence="7">
    <location>
        <position position="179"/>
    </location>
</feature>
<feature type="domain" description="Amidase" evidence="8">
    <location>
        <begin position="25"/>
        <end position="467"/>
    </location>
</feature>
<dbReference type="GO" id="GO:0050567">
    <property type="term" value="F:glutaminyl-tRNA synthase (glutamine-hydrolyzing) activity"/>
    <property type="evidence" value="ECO:0007669"/>
    <property type="project" value="UniProtKB-UniRule"/>
</dbReference>
<comment type="subunit">
    <text evidence="7">Heterotrimer of A, B and C subunits.</text>
</comment>
<comment type="similarity">
    <text evidence="1 7">Belongs to the amidase family. GatA subfamily.</text>
</comment>
<dbReference type="NCBIfam" id="TIGR00132">
    <property type="entry name" value="gatA"/>
    <property type="match status" value="1"/>
</dbReference>
<comment type="caution">
    <text evidence="9">The sequence shown here is derived from an EMBL/GenBank/DDBJ whole genome shotgun (WGS) entry which is preliminary data.</text>
</comment>
<gene>
    <name evidence="7 9" type="primary">gatA</name>
    <name evidence="9" type="ORF">IAC10_10440</name>
</gene>
<dbReference type="EC" id="6.3.5.7" evidence="7"/>
<accession>A0A9D1F0Y7</accession>
<evidence type="ECO:0000256" key="5">
    <source>
        <dbReference type="ARBA" id="ARBA00022917"/>
    </source>
</evidence>
<proteinExistence type="inferred from homology"/>
<keyword evidence="3 7" id="KW-0547">Nucleotide-binding</keyword>
<name>A0A9D1F0Y7_9BACT</name>
<dbReference type="GO" id="GO:0005524">
    <property type="term" value="F:ATP binding"/>
    <property type="evidence" value="ECO:0007669"/>
    <property type="project" value="UniProtKB-KW"/>
</dbReference>
<dbReference type="PANTHER" id="PTHR11895:SF151">
    <property type="entry name" value="GLUTAMYL-TRNA(GLN) AMIDOTRANSFERASE SUBUNIT A"/>
    <property type="match status" value="1"/>
</dbReference>
<dbReference type="InterPro" id="IPR020556">
    <property type="entry name" value="Amidase_CS"/>
</dbReference>
<evidence type="ECO:0000256" key="6">
    <source>
        <dbReference type="ARBA" id="ARBA00047407"/>
    </source>
</evidence>
<dbReference type="GO" id="GO:0006412">
    <property type="term" value="P:translation"/>
    <property type="evidence" value="ECO:0007669"/>
    <property type="project" value="UniProtKB-UniRule"/>
</dbReference>
<evidence type="ECO:0000256" key="7">
    <source>
        <dbReference type="HAMAP-Rule" id="MF_00120"/>
    </source>
</evidence>
<dbReference type="AlphaFoldDB" id="A0A9D1F0Y7"/>
<sequence>MNELLKKSAAEQSKALKNKEVSAVELTNAAFERISELDDKLGAFNSLTKDTALETAKKVDEKIAKGEDLPLLAGIPLALKDNMNLIGSKTTASSKILENFVSPFNATVTEKLLGNLVPILGKANLDEFAMGSSNENSAFKKVHNPWDLKKVPGGSSGGSAASVSSCEVTLALGSDTGGSIRLPASFCGIVGMKPTYGRVSRYGLIAFASSLDQIGPFARTVEDAANLLEVISGHDPKDSTSLNLPVEHYAAHLNDDIKGLKVGVIKELMTEGLSDDVAAAMKKAIEDYKKLGAEVVEISLPNLKHSIGIYYILATAECSSNLARFDGVKYGYRTPDAKNLMEMYTKTRAEGFGPEVKRRIMLGTYALSSGYYDAYYKKAQQMRALVTQDFVEAFKKVDILISPTCPNTAFELGAKSSDPLQMYLTDIATISANLAGIPGMSVPAGFDKDGMPIGLQILAPQLQESRLFNAAHKFERANDYYLQLAKI</sequence>
<reference evidence="9" key="1">
    <citation type="submission" date="2020-10" db="EMBL/GenBank/DDBJ databases">
        <authorList>
            <person name="Gilroy R."/>
        </authorList>
    </citation>
    <scope>NUCLEOTIDE SEQUENCE</scope>
    <source>
        <strain evidence="9">6276</strain>
    </source>
</reference>
<feature type="active site" description="Charge relay system" evidence="7">
    <location>
        <position position="155"/>
    </location>
</feature>
<dbReference type="SUPFAM" id="SSF75304">
    <property type="entry name" value="Amidase signature (AS) enzymes"/>
    <property type="match status" value="1"/>
</dbReference>
<evidence type="ECO:0000256" key="2">
    <source>
        <dbReference type="ARBA" id="ARBA00022598"/>
    </source>
</evidence>
<comment type="catalytic activity">
    <reaction evidence="6 7">
        <text>L-glutamyl-tRNA(Gln) + L-glutamine + ATP + H2O = L-glutaminyl-tRNA(Gln) + L-glutamate + ADP + phosphate + H(+)</text>
        <dbReference type="Rhea" id="RHEA:17521"/>
        <dbReference type="Rhea" id="RHEA-COMP:9681"/>
        <dbReference type="Rhea" id="RHEA-COMP:9684"/>
        <dbReference type="ChEBI" id="CHEBI:15377"/>
        <dbReference type="ChEBI" id="CHEBI:15378"/>
        <dbReference type="ChEBI" id="CHEBI:29985"/>
        <dbReference type="ChEBI" id="CHEBI:30616"/>
        <dbReference type="ChEBI" id="CHEBI:43474"/>
        <dbReference type="ChEBI" id="CHEBI:58359"/>
        <dbReference type="ChEBI" id="CHEBI:78520"/>
        <dbReference type="ChEBI" id="CHEBI:78521"/>
        <dbReference type="ChEBI" id="CHEBI:456216"/>
        <dbReference type="EC" id="6.3.5.7"/>
    </reaction>
</comment>
<dbReference type="InterPro" id="IPR036928">
    <property type="entry name" value="AS_sf"/>
</dbReference>
<keyword evidence="5 7" id="KW-0648">Protein biosynthesis</keyword>
<evidence type="ECO:0000256" key="1">
    <source>
        <dbReference type="ARBA" id="ARBA00008069"/>
    </source>
</evidence>